<dbReference type="Proteomes" id="UP000199041">
    <property type="component" value="Unassembled WGS sequence"/>
</dbReference>
<evidence type="ECO:0000259" key="9">
    <source>
        <dbReference type="Pfam" id="PF14905"/>
    </source>
</evidence>
<sequence>MKKCSFHRGYPIGKSHLKVILYMKLSVFLILATCLQVSAKTYSQKISVKFKNATIKEALSDIEHKANCRFFYSDNQLPENTLVNLKEKDIPLEDLLGNLFAGTRLNYKILDNRVIIISRTMQEAQIKKISGTIKNESGQPLSGVSVQIKGSNKGAISDDNGVFSLEVPDNAVLVVSYVGYQTQEVAVEGKTVLDIALQPLQGSGLQDLVVTALGVKQTQKSLSYNVQSVSSDQLNTVKTDNMMNSLNGKVAGLTISPSASGVGGSAKVILRGSRSANGNNQPLYVIDGVPITNSANANGQQNGTFGGGPDGGDGISNLNPEDIESISVLEGASAAALYGSQAQNGVILITTKKGKAGHAVIQVNSSYAIDHIAYKPEFQNSYGPTGGTGFQSWGDKISGGGTDNLDLFYQNGTNWTNSVSFSAGSDKAQTYISYANTSAKGTEPGNKLSRNNFNLRETGHFLNDKLTVDGNFMFVNQKINNSPALGLYLNPLTGLYLFPRGVDITPYKTGYLNADATGQDRQNWPDIEDIIQNPWWILNKDISVANRNRIILSGNVKYDFTKWMNIQLRGNVDRTTDRFENDRYSGTSKVFDANGNGYMNLSNQTFTQKYGDVILTINDPNDAAKFKIGGIVGASITDQKLDGLSIAGELSTQDFFTTSNIIESQAGTTTKTLAKTMQTVPSHSQLQSIFANANLSYDNWAFLTLTGRNDWSSNLSYTPNFSYFYPSVGLSLIISQVLHMPAYVDYGKIRGTFAQVGNTVPPYLTRVQNTQNAAGQLQFNTAAAFTDLKPEKTNSLEFGTDWRFFNDRLNLSVTYYKTNTKNQYIPIDAPISSLISTGYVNAGNIQNTGIEFTINGDVIRNKNFTWNTGFNGSTNKNTIVDLDSKDGIDQFILTGNGNNSYQSILQKGGSYGDISGVIFNRDDQGRIIFSGSGTDSDPYRPESNGFGFLGNPNPTFQLGWSNSLTYKDFSLSLLVDGRFGGQVLSMTQMLLDQYGVSKQTGDARDLGYVAVNGVDGSGNAVSKVDPETWYGAIGSRSGISEAYIYSATVVRLREASLGYNFPINNKNSFFHSIKASLIGRNLIYFYKKAPFDPELTMSTGNGLSGVDVFNQPATRYMGISVNLTF</sequence>
<dbReference type="EMBL" id="FNQY01000006">
    <property type="protein sequence ID" value="SEA02276.1"/>
    <property type="molecule type" value="Genomic_DNA"/>
</dbReference>
<dbReference type="InterPro" id="IPR023996">
    <property type="entry name" value="TonB-dep_OMP_SusC/RagA"/>
</dbReference>
<dbReference type="STRING" id="551991.SAMN05192529_10688"/>
<gene>
    <name evidence="10" type="ORF">SAMN05192529_10688</name>
</gene>
<dbReference type="InterPro" id="IPR041700">
    <property type="entry name" value="OMP_b-brl_3"/>
</dbReference>
<dbReference type="Pfam" id="PF13715">
    <property type="entry name" value="CarbopepD_reg_2"/>
    <property type="match status" value="1"/>
</dbReference>
<dbReference type="GO" id="GO:0009279">
    <property type="term" value="C:cell outer membrane"/>
    <property type="evidence" value="ECO:0007669"/>
    <property type="project" value="UniProtKB-SubCell"/>
</dbReference>
<dbReference type="InterPro" id="IPR012910">
    <property type="entry name" value="Plug_dom"/>
</dbReference>
<dbReference type="Gene3D" id="2.60.40.1120">
    <property type="entry name" value="Carboxypeptidase-like, regulatory domain"/>
    <property type="match status" value="1"/>
</dbReference>
<keyword evidence="2 7" id="KW-0813">Transport</keyword>
<keyword evidence="5 7" id="KW-0472">Membrane</keyword>
<evidence type="ECO:0000259" key="8">
    <source>
        <dbReference type="Pfam" id="PF07715"/>
    </source>
</evidence>
<evidence type="ECO:0000256" key="5">
    <source>
        <dbReference type="ARBA" id="ARBA00023136"/>
    </source>
</evidence>
<dbReference type="Gene3D" id="2.170.130.10">
    <property type="entry name" value="TonB-dependent receptor, plug domain"/>
    <property type="match status" value="1"/>
</dbReference>
<dbReference type="Pfam" id="PF14905">
    <property type="entry name" value="OMP_b-brl_3"/>
    <property type="match status" value="1"/>
</dbReference>
<dbReference type="Gene3D" id="2.40.170.20">
    <property type="entry name" value="TonB-dependent receptor, beta-barrel domain"/>
    <property type="match status" value="1"/>
</dbReference>
<evidence type="ECO:0000256" key="2">
    <source>
        <dbReference type="ARBA" id="ARBA00022448"/>
    </source>
</evidence>
<keyword evidence="11" id="KW-1185">Reference proteome</keyword>
<keyword evidence="3 7" id="KW-1134">Transmembrane beta strand</keyword>
<evidence type="ECO:0000256" key="1">
    <source>
        <dbReference type="ARBA" id="ARBA00004571"/>
    </source>
</evidence>
<dbReference type="InterPro" id="IPR037066">
    <property type="entry name" value="Plug_dom_sf"/>
</dbReference>
<evidence type="ECO:0000256" key="7">
    <source>
        <dbReference type="PROSITE-ProRule" id="PRU01360"/>
    </source>
</evidence>
<dbReference type="InterPro" id="IPR039426">
    <property type="entry name" value="TonB-dep_rcpt-like"/>
</dbReference>
<proteinExistence type="inferred from homology"/>
<dbReference type="SUPFAM" id="SSF56935">
    <property type="entry name" value="Porins"/>
    <property type="match status" value="1"/>
</dbReference>
<comment type="similarity">
    <text evidence="7">Belongs to the TonB-dependent receptor family.</text>
</comment>
<evidence type="ECO:0000313" key="11">
    <source>
        <dbReference type="Proteomes" id="UP000199041"/>
    </source>
</evidence>
<keyword evidence="6 7" id="KW-0998">Cell outer membrane</keyword>
<dbReference type="Pfam" id="PF07715">
    <property type="entry name" value="Plug"/>
    <property type="match status" value="1"/>
</dbReference>
<organism evidence="10 11">
    <name type="scientific">Arachidicoccus rhizosphaerae</name>
    <dbReference type="NCBI Taxonomy" id="551991"/>
    <lineage>
        <taxon>Bacteria</taxon>
        <taxon>Pseudomonadati</taxon>
        <taxon>Bacteroidota</taxon>
        <taxon>Chitinophagia</taxon>
        <taxon>Chitinophagales</taxon>
        <taxon>Chitinophagaceae</taxon>
        <taxon>Arachidicoccus</taxon>
    </lineage>
</organism>
<accession>A0A1H3XSC7</accession>
<feature type="domain" description="TonB-dependent receptor plug" evidence="8">
    <location>
        <begin position="219"/>
        <end position="346"/>
    </location>
</feature>
<evidence type="ECO:0000313" key="10">
    <source>
        <dbReference type="EMBL" id="SEA02276.1"/>
    </source>
</evidence>
<protein>
    <submittedName>
        <fullName evidence="10">TonB-linked outer membrane protein, SusC/RagA family</fullName>
    </submittedName>
</protein>
<dbReference type="NCBIfam" id="TIGR04057">
    <property type="entry name" value="SusC_RagA_signa"/>
    <property type="match status" value="1"/>
</dbReference>
<name>A0A1H3XSC7_9BACT</name>
<dbReference type="PROSITE" id="PS52016">
    <property type="entry name" value="TONB_DEPENDENT_REC_3"/>
    <property type="match status" value="1"/>
</dbReference>
<reference evidence="10 11" key="1">
    <citation type="submission" date="2016-10" db="EMBL/GenBank/DDBJ databases">
        <authorList>
            <person name="de Groot N.N."/>
        </authorList>
    </citation>
    <scope>NUCLEOTIDE SEQUENCE [LARGE SCALE GENOMIC DNA]</scope>
    <source>
        <strain evidence="10 11">Vu-144</strain>
    </source>
</reference>
<dbReference type="InterPro" id="IPR036942">
    <property type="entry name" value="Beta-barrel_TonB_sf"/>
</dbReference>
<feature type="domain" description="Outer membrane protein beta-barrel" evidence="9">
    <location>
        <begin position="787"/>
        <end position="902"/>
    </location>
</feature>
<evidence type="ECO:0000256" key="3">
    <source>
        <dbReference type="ARBA" id="ARBA00022452"/>
    </source>
</evidence>
<dbReference type="SUPFAM" id="SSF49464">
    <property type="entry name" value="Carboxypeptidase regulatory domain-like"/>
    <property type="match status" value="1"/>
</dbReference>
<dbReference type="AlphaFoldDB" id="A0A1H3XSC7"/>
<evidence type="ECO:0000256" key="4">
    <source>
        <dbReference type="ARBA" id="ARBA00022692"/>
    </source>
</evidence>
<dbReference type="InterPro" id="IPR023997">
    <property type="entry name" value="TonB-dep_OMP_SusC/RagA_CS"/>
</dbReference>
<comment type="subcellular location">
    <subcellularLocation>
        <location evidence="1 7">Cell outer membrane</location>
        <topology evidence="1 7">Multi-pass membrane protein</topology>
    </subcellularLocation>
</comment>
<dbReference type="InterPro" id="IPR008969">
    <property type="entry name" value="CarboxyPept-like_regulatory"/>
</dbReference>
<keyword evidence="4 7" id="KW-0812">Transmembrane</keyword>
<dbReference type="NCBIfam" id="TIGR04056">
    <property type="entry name" value="OMP_RagA_SusC"/>
    <property type="match status" value="1"/>
</dbReference>
<evidence type="ECO:0000256" key="6">
    <source>
        <dbReference type="ARBA" id="ARBA00023237"/>
    </source>
</evidence>